<dbReference type="PANTHER" id="PTHR33064">
    <property type="entry name" value="POL PROTEIN"/>
    <property type="match status" value="1"/>
</dbReference>
<dbReference type="PROSITE" id="PS50878">
    <property type="entry name" value="RT_POL"/>
    <property type="match status" value="1"/>
</dbReference>
<dbReference type="AlphaFoldDB" id="A0A814I9B6"/>
<dbReference type="FunFam" id="3.30.70.270:FF:000003">
    <property type="entry name" value="Transposon Ty3-G Gag-Pol polyprotein"/>
    <property type="match status" value="1"/>
</dbReference>
<name>A0A814I9B6_9BILA</name>
<protein>
    <recommendedName>
        <fullName evidence="1">Reverse transcriptase domain-containing protein</fullName>
    </recommendedName>
</protein>
<dbReference type="OrthoDB" id="8052860at2759"/>
<dbReference type="InterPro" id="IPR051320">
    <property type="entry name" value="Viral_Replic_Matur_Polypro"/>
</dbReference>
<sequence>MPFGLRNTPAFFMLMRQILGNFEFSQVYIDDIVIFSDNVEEHLDHLKQVFDKLREYNLKLNPEKCNWMKESIKILGHIIDKDGIKMDPEIIKAIKNFKKPKTLKQLQTFLGLANYYRRFVEGYAKIAPQLHALQSPKVQWIWSDTLHFWYRLRI</sequence>
<dbReference type="CDD" id="cd01647">
    <property type="entry name" value="RT_LTR"/>
    <property type="match status" value="1"/>
</dbReference>
<dbReference type="InterPro" id="IPR043128">
    <property type="entry name" value="Rev_trsase/Diguanyl_cyclase"/>
</dbReference>
<comment type="caution">
    <text evidence="2">The sequence shown here is derived from an EMBL/GenBank/DDBJ whole genome shotgun (WGS) entry which is preliminary data.</text>
</comment>
<proteinExistence type="predicted"/>
<gene>
    <name evidence="2" type="ORF">OXX778_LOCUS17371</name>
</gene>
<evidence type="ECO:0000313" key="2">
    <source>
        <dbReference type="EMBL" id="CAF1020808.1"/>
    </source>
</evidence>
<accession>A0A814I9B6</accession>
<dbReference type="Proteomes" id="UP000663879">
    <property type="component" value="Unassembled WGS sequence"/>
</dbReference>
<dbReference type="Gene3D" id="3.30.70.270">
    <property type="match status" value="2"/>
</dbReference>
<evidence type="ECO:0000259" key="1">
    <source>
        <dbReference type="PROSITE" id="PS50878"/>
    </source>
</evidence>
<keyword evidence="3" id="KW-1185">Reference proteome</keyword>
<dbReference type="InterPro" id="IPR000477">
    <property type="entry name" value="RT_dom"/>
</dbReference>
<dbReference type="PANTHER" id="PTHR33064:SF37">
    <property type="entry name" value="RIBONUCLEASE H"/>
    <property type="match status" value="1"/>
</dbReference>
<reference evidence="2" key="1">
    <citation type="submission" date="2021-02" db="EMBL/GenBank/DDBJ databases">
        <authorList>
            <person name="Nowell W R."/>
        </authorList>
    </citation>
    <scope>NUCLEOTIDE SEQUENCE</scope>
    <source>
        <strain evidence="2">Ploen Becks lab</strain>
    </source>
</reference>
<dbReference type="SUPFAM" id="SSF56672">
    <property type="entry name" value="DNA/RNA polymerases"/>
    <property type="match status" value="1"/>
</dbReference>
<organism evidence="2 3">
    <name type="scientific">Brachionus calyciflorus</name>
    <dbReference type="NCBI Taxonomy" id="104777"/>
    <lineage>
        <taxon>Eukaryota</taxon>
        <taxon>Metazoa</taxon>
        <taxon>Spiralia</taxon>
        <taxon>Gnathifera</taxon>
        <taxon>Rotifera</taxon>
        <taxon>Eurotatoria</taxon>
        <taxon>Monogononta</taxon>
        <taxon>Pseudotrocha</taxon>
        <taxon>Ploima</taxon>
        <taxon>Brachionidae</taxon>
        <taxon>Brachionus</taxon>
    </lineage>
</organism>
<dbReference type="Pfam" id="PF00078">
    <property type="entry name" value="RVT_1"/>
    <property type="match status" value="1"/>
</dbReference>
<evidence type="ECO:0000313" key="3">
    <source>
        <dbReference type="Proteomes" id="UP000663879"/>
    </source>
</evidence>
<dbReference type="InterPro" id="IPR043502">
    <property type="entry name" value="DNA/RNA_pol_sf"/>
</dbReference>
<dbReference type="EMBL" id="CAJNOC010004414">
    <property type="protein sequence ID" value="CAF1020808.1"/>
    <property type="molecule type" value="Genomic_DNA"/>
</dbReference>
<feature type="domain" description="Reverse transcriptase" evidence="1">
    <location>
        <begin position="1"/>
        <end position="79"/>
    </location>
</feature>